<reference evidence="1 2" key="1">
    <citation type="submission" date="2018-02" db="EMBL/GenBank/DDBJ databases">
        <title>Genomic Encyclopedia of Archaeal and Bacterial Type Strains, Phase II (KMG-II): from individual species to whole genera.</title>
        <authorList>
            <person name="Goeker M."/>
        </authorList>
    </citation>
    <scope>NUCLEOTIDE SEQUENCE [LARGE SCALE GENOMIC DNA]</scope>
    <source>
        <strain evidence="1 2">DSM 22857</strain>
    </source>
</reference>
<name>A0A2S6IEH6_9ACTN</name>
<keyword evidence="2" id="KW-1185">Reference proteome</keyword>
<gene>
    <name evidence="1" type="ORF">CLV92_11322</name>
</gene>
<organism evidence="1 2">
    <name type="scientific">Kineococcus xinjiangensis</name>
    <dbReference type="NCBI Taxonomy" id="512762"/>
    <lineage>
        <taxon>Bacteria</taxon>
        <taxon>Bacillati</taxon>
        <taxon>Actinomycetota</taxon>
        <taxon>Actinomycetes</taxon>
        <taxon>Kineosporiales</taxon>
        <taxon>Kineosporiaceae</taxon>
        <taxon>Kineococcus</taxon>
    </lineage>
</organism>
<sequence length="77" mass="8035">MPDPSVPDTSTSDTSALPARIGRPALRALAAAGVTSLPGLARLREADLLQMHGVGPRALSLLREALAREGLALRPDR</sequence>
<dbReference type="RefSeq" id="WP_104434404.1">
    <property type="nucleotide sequence ID" value="NZ_PTJD01000013.1"/>
</dbReference>
<dbReference type="EMBL" id="PTJD01000013">
    <property type="protein sequence ID" value="PPK92593.1"/>
    <property type="molecule type" value="Genomic_DNA"/>
</dbReference>
<comment type="caution">
    <text evidence="1">The sequence shown here is derived from an EMBL/GenBank/DDBJ whole genome shotgun (WGS) entry which is preliminary data.</text>
</comment>
<proteinExistence type="predicted"/>
<evidence type="ECO:0000313" key="1">
    <source>
        <dbReference type="EMBL" id="PPK92593.1"/>
    </source>
</evidence>
<protein>
    <recommendedName>
        <fullName evidence="3">Helix-hairpin-helix protein</fullName>
    </recommendedName>
</protein>
<dbReference type="AlphaFoldDB" id="A0A2S6IEH6"/>
<dbReference type="Gene3D" id="1.10.150.20">
    <property type="entry name" value="5' to 3' exonuclease, C-terminal subdomain"/>
    <property type="match status" value="1"/>
</dbReference>
<dbReference type="SUPFAM" id="SSF47789">
    <property type="entry name" value="C-terminal domain of RNA polymerase alpha subunit"/>
    <property type="match status" value="1"/>
</dbReference>
<evidence type="ECO:0000313" key="2">
    <source>
        <dbReference type="Proteomes" id="UP000239485"/>
    </source>
</evidence>
<accession>A0A2S6IEH6</accession>
<evidence type="ECO:0008006" key="3">
    <source>
        <dbReference type="Google" id="ProtNLM"/>
    </source>
</evidence>
<dbReference type="Proteomes" id="UP000239485">
    <property type="component" value="Unassembled WGS sequence"/>
</dbReference>